<reference evidence="1 2" key="1">
    <citation type="submission" date="2010-01" db="EMBL/GenBank/DDBJ databases">
        <authorList>
            <person name="Weinstock G."/>
            <person name="Sodergren E."/>
            <person name="Clifton S."/>
            <person name="Fulton L."/>
            <person name="Fulton B."/>
            <person name="Courtney L."/>
            <person name="Fronick C."/>
            <person name="Harrison M."/>
            <person name="Strong C."/>
            <person name="Farmer C."/>
            <person name="Delahaunty K."/>
            <person name="Markovic C."/>
            <person name="Hall O."/>
            <person name="Minx P."/>
            <person name="Tomlinson C."/>
            <person name="Mitreva M."/>
            <person name="Nelson J."/>
            <person name="Hou S."/>
            <person name="Wollam A."/>
            <person name="Pepin K.H."/>
            <person name="Johnson M."/>
            <person name="Bhonagiri V."/>
            <person name="Nash W.E."/>
            <person name="Warren W."/>
            <person name="Chinwalla A."/>
            <person name="Mardis E.R."/>
            <person name="Wilson R.K."/>
        </authorList>
    </citation>
    <scope>NUCLEOTIDE SEQUENCE [LARGE SCALE GENOMIC DNA]</scope>
    <source>
        <strain evidence="1 2">DSM 13479</strain>
    </source>
</reference>
<sequence>MQNIIKYCTVALLKHRYNRNGKTAGVQHFSDFGELGSLSVSLSESGG</sequence>
<protein>
    <submittedName>
        <fullName evidence="1">Uncharacterized protein</fullName>
    </submittedName>
</protein>
<dbReference type="AlphaFoldDB" id="D3AJT0"/>
<name>D3AJT0_9FIRM</name>
<evidence type="ECO:0000313" key="1">
    <source>
        <dbReference type="EMBL" id="EFC97910.1"/>
    </source>
</evidence>
<proteinExistence type="predicted"/>
<dbReference type="Proteomes" id="UP000004968">
    <property type="component" value="Unassembled WGS sequence"/>
</dbReference>
<organism evidence="1 2">
    <name type="scientific">Hungatella hathewayi DSM 13479</name>
    <dbReference type="NCBI Taxonomy" id="566550"/>
    <lineage>
        <taxon>Bacteria</taxon>
        <taxon>Bacillati</taxon>
        <taxon>Bacillota</taxon>
        <taxon>Clostridia</taxon>
        <taxon>Lachnospirales</taxon>
        <taxon>Lachnospiraceae</taxon>
        <taxon>Hungatella</taxon>
    </lineage>
</organism>
<comment type="caution">
    <text evidence="1">The sequence shown here is derived from an EMBL/GenBank/DDBJ whole genome shotgun (WGS) entry which is preliminary data.</text>
</comment>
<dbReference type="HOGENOM" id="CLU_3168985_0_0_9"/>
<accession>D3AJT0</accession>
<evidence type="ECO:0000313" key="2">
    <source>
        <dbReference type="Proteomes" id="UP000004968"/>
    </source>
</evidence>
<dbReference type="EMBL" id="ACIO01000327">
    <property type="protein sequence ID" value="EFC97910.1"/>
    <property type="molecule type" value="Genomic_DNA"/>
</dbReference>
<gene>
    <name evidence="1" type="ORF">CLOSTHATH_03873</name>
</gene>